<dbReference type="PROSITE" id="PS51352">
    <property type="entry name" value="THIOREDOXIN_2"/>
    <property type="match status" value="1"/>
</dbReference>
<keyword evidence="3" id="KW-1185">Reference proteome</keyword>
<dbReference type="SUPFAM" id="SSF52833">
    <property type="entry name" value="Thioredoxin-like"/>
    <property type="match status" value="1"/>
</dbReference>
<evidence type="ECO:0000259" key="1">
    <source>
        <dbReference type="PROSITE" id="PS51352"/>
    </source>
</evidence>
<dbReference type="RefSeq" id="WP_343857159.1">
    <property type="nucleotide sequence ID" value="NZ_BAAAFD010000002.1"/>
</dbReference>
<comment type="caution">
    <text evidence="2">The sequence shown here is derived from an EMBL/GenBank/DDBJ whole genome shotgun (WGS) entry which is preliminary data.</text>
</comment>
<accession>A0ABP3WPK4</accession>
<dbReference type="InterPro" id="IPR000866">
    <property type="entry name" value="AhpC/TSA"/>
</dbReference>
<dbReference type="Pfam" id="PF00578">
    <property type="entry name" value="AhpC-TSA"/>
    <property type="match status" value="1"/>
</dbReference>
<dbReference type="InterPro" id="IPR013766">
    <property type="entry name" value="Thioredoxin_domain"/>
</dbReference>
<organism evidence="2 3">
    <name type="scientific">Aliiglaciecola litoralis</name>
    <dbReference type="NCBI Taxonomy" id="582857"/>
    <lineage>
        <taxon>Bacteria</taxon>
        <taxon>Pseudomonadati</taxon>
        <taxon>Pseudomonadota</taxon>
        <taxon>Gammaproteobacteria</taxon>
        <taxon>Alteromonadales</taxon>
        <taxon>Alteromonadaceae</taxon>
        <taxon>Aliiglaciecola</taxon>
    </lineage>
</organism>
<dbReference type="Proteomes" id="UP001500359">
    <property type="component" value="Unassembled WGS sequence"/>
</dbReference>
<reference evidence="3" key="1">
    <citation type="journal article" date="2019" name="Int. J. Syst. Evol. Microbiol.">
        <title>The Global Catalogue of Microorganisms (GCM) 10K type strain sequencing project: providing services to taxonomists for standard genome sequencing and annotation.</title>
        <authorList>
            <consortium name="The Broad Institute Genomics Platform"/>
            <consortium name="The Broad Institute Genome Sequencing Center for Infectious Disease"/>
            <person name="Wu L."/>
            <person name="Ma J."/>
        </authorList>
    </citation>
    <scope>NUCLEOTIDE SEQUENCE [LARGE SCALE GENOMIC DNA]</scope>
    <source>
        <strain evidence="3">JCM 15896</strain>
    </source>
</reference>
<proteinExistence type="predicted"/>
<feature type="domain" description="Thioredoxin" evidence="1">
    <location>
        <begin position="6"/>
        <end position="174"/>
    </location>
</feature>
<dbReference type="InterPro" id="IPR036249">
    <property type="entry name" value="Thioredoxin-like_sf"/>
</dbReference>
<sequence>MLATKPEAGSQFPPILVKTLDNRETLLVDVNSDPANSNKNADWWKVVVVYRGQHCPICTNFLNALDSMYGRFQGIKVDIVAVSADSAVQLQENIDNDLQVSFPLFHSLQEADMKTLGLYISDPRSEAETDHAFAEPGLFVLNEKNQMQLIDIASGPFSRPNIDQLYEGLAYARENDYPIRGTHTN</sequence>
<evidence type="ECO:0000313" key="3">
    <source>
        <dbReference type="Proteomes" id="UP001500359"/>
    </source>
</evidence>
<dbReference type="Gene3D" id="3.40.30.10">
    <property type="entry name" value="Glutaredoxin"/>
    <property type="match status" value="1"/>
</dbReference>
<name>A0ABP3WPK4_9ALTE</name>
<evidence type="ECO:0000313" key="2">
    <source>
        <dbReference type="EMBL" id="GAA0854417.1"/>
    </source>
</evidence>
<protein>
    <submittedName>
        <fullName evidence="2">Peroxiredoxin-like family protein</fullName>
    </submittedName>
</protein>
<dbReference type="EMBL" id="BAAAFD010000002">
    <property type="protein sequence ID" value="GAA0854417.1"/>
    <property type="molecule type" value="Genomic_DNA"/>
</dbReference>
<gene>
    <name evidence="2" type="ORF">GCM10009114_10060</name>
</gene>